<dbReference type="InterPro" id="IPR036396">
    <property type="entry name" value="Cyt_P450_sf"/>
</dbReference>
<dbReference type="InterPro" id="IPR002402">
    <property type="entry name" value="Cyt_P450_E_grp-II"/>
</dbReference>
<evidence type="ECO:0000256" key="7">
    <source>
        <dbReference type="ARBA" id="ARBA00023033"/>
    </source>
</evidence>
<comment type="cofactor">
    <cofactor evidence="1 8">
        <name>heme</name>
        <dbReference type="ChEBI" id="CHEBI:30413"/>
    </cofactor>
</comment>
<evidence type="ECO:0000256" key="3">
    <source>
        <dbReference type="ARBA" id="ARBA00022617"/>
    </source>
</evidence>
<reference evidence="10" key="1">
    <citation type="submission" date="2021-12" db="EMBL/GenBank/DDBJ databases">
        <title>Curvularia clavata genome.</title>
        <authorList>
            <person name="Cao Y."/>
        </authorList>
    </citation>
    <scope>NUCLEOTIDE SEQUENCE</scope>
    <source>
        <strain evidence="10">Yc1106</strain>
    </source>
</reference>
<dbReference type="CDD" id="cd11063">
    <property type="entry name" value="CYP52"/>
    <property type="match status" value="1"/>
</dbReference>
<gene>
    <name evidence="10" type="ORF">yc1106_10132</name>
</gene>
<dbReference type="VEuPathDB" id="FungiDB:yc1106_10132"/>
<dbReference type="EMBL" id="CP089281">
    <property type="protein sequence ID" value="USP82858.1"/>
    <property type="molecule type" value="Genomic_DNA"/>
</dbReference>
<dbReference type="Gene3D" id="1.10.630.10">
    <property type="entry name" value="Cytochrome P450"/>
    <property type="match status" value="1"/>
</dbReference>
<organism evidence="10 11">
    <name type="scientific">Curvularia clavata</name>
    <dbReference type="NCBI Taxonomy" id="95742"/>
    <lineage>
        <taxon>Eukaryota</taxon>
        <taxon>Fungi</taxon>
        <taxon>Dikarya</taxon>
        <taxon>Ascomycota</taxon>
        <taxon>Pezizomycotina</taxon>
        <taxon>Dothideomycetes</taxon>
        <taxon>Pleosporomycetidae</taxon>
        <taxon>Pleosporales</taxon>
        <taxon>Pleosporineae</taxon>
        <taxon>Pleosporaceae</taxon>
        <taxon>Curvularia</taxon>
    </lineage>
</organism>
<dbReference type="PRINTS" id="PR00385">
    <property type="entry name" value="P450"/>
</dbReference>
<accession>A0A9Q8ZLG7</accession>
<dbReference type="PRINTS" id="PR00464">
    <property type="entry name" value="EP450II"/>
</dbReference>
<keyword evidence="5 9" id="KW-0560">Oxidoreductase</keyword>
<name>A0A9Q8ZLG7_CURCL</name>
<dbReference type="AlphaFoldDB" id="A0A9Q8ZLG7"/>
<dbReference type="GO" id="GO:0020037">
    <property type="term" value="F:heme binding"/>
    <property type="evidence" value="ECO:0007669"/>
    <property type="project" value="InterPro"/>
</dbReference>
<comment type="similarity">
    <text evidence="2 9">Belongs to the cytochrome P450 family.</text>
</comment>
<keyword evidence="6 8" id="KW-0408">Iron</keyword>
<evidence type="ECO:0008006" key="12">
    <source>
        <dbReference type="Google" id="ProtNLM"/>
    </source>
</evidence>
<dbReference type="InterPro" id="IPR001128">
    <property type="entry name" value="Cyt_P450"/>
</dbReference>
<evidence type="ECO:0000313" key="11">
    <source>
        <dbReference type="Proteomes" id="UP001056012"/>
    </source>
</evidence>
<evidence type="ECO:0000313" key="10">
    <source>
        <dbReference type="EMBL" id="USP82858.1"/>
    </source>
</evidence>
<evidence type="ECO:0000256" key="8">
    <source>
        <dbReference type="PIRSR" id="PIRSR602402-1"/>
    </source>
</evidence>
<dbReference type="GO" id="GO:0016712">
    <property type="term" value="F:oxidoreductase activity, acting on paired donors, with incorporation or reduction of molecular oxygen, reduced flavin or flavoprotein as one donor, and incorporation of one atom of oxygen"/>
    <property type="evidence" value="ECO:0007669"/>
    <property type="project" value="InterPro"/>
</dbReference>
<dbReference type="PRINTS" id="PR01239">
    <property type="entry name" value="EP450IICYP52"/>
</dbReference>
<dbReference type="InterPro" id="IPR017972">
    <property type="entry name" value="Cyt_P450_CS"/>
</dbReference>
<sequence length="515" mass="58555">MPLLHSLIEFGGSQKWRAAETWLVLSICLTILVAVRVVRARRAARFAVLHGCKPIKGQFPHIPLAFGLDFIIQNIRAFRRNGFLDLLRSRHAAYGNTFSARALARRGVFTIDPDNVKTVLAGRFQDYCLGDRPPIMGQLLGKGIFVSDGEEWSHSRALLRPNFVKDQIADLSLINGHIEDLLKLVHNNQLVDLQPLFLHFTLDSATEFLFGRSTNLLGTNTAADKAFSDSFNASLKDMALQFRMGPIRKLRQRNPEVAEAHRICRSYVDQFVESALQMRKHATESDTKPTTEHDRNFFLRELAKSTDDKEKIRDEILNILIAGRDTVASLLSSLFFVLARRPEIWNNVKNEVAQLKGELPTYDQLRDLKYIRYCINETLRLYPPVPSNTRVSVRDTVLPRGGGPNGEDPIHIPSGGVVIYSVFAMHRRKDLFGEDAEEFRPERWESRKFSWEYIPFNGGPRICLGQQYAITEASLVLIRFAQEFSTIWSEDSSEWKENLTLTLTPAGGVNVYLAR</sequence>
<dbReference type="PANTHER" id="PTHR24287:SF17">
    <property type="entry name" value="P450, PUTATIVE (EUROFUNG)-RELATED"/>
    <property type="match status" value="1"/>
</dbReference>
<dbReference type="PANTHER" id="PTHR24287">
    <property type="entry name" value="P450, PUTATIVE (EUROFUNG)-RELATED"/>
    <property type="match status" value="1"/>
</dbReference>
<evidence type="ECO:0000256" key="2">
    <source>
        <dbReference type="ARBA" id="ARBA00010617"/>
    </source>
</evidence>
<evidence type="ECO:0000256" key="6">
    <source>
        <dbReference type="ARBA" id="ARBA00023004"/>
    </source>
</evidence>
<dbReference type="SUPFAM" id="SSF48264">
    <property type="entry name" value="Cytochrome P450"/>
    <property type="match status" value="1"/>
</dbReference>
<evidence type="ECO:0000256" key="1">
    <source>
        <dbReference type="ARBA" id="ARBA00001971"/>
    </source>
</evidence>
<keyword evidence="7 9" id="KW-0503">Monooxygenase</keyword>
<dbReference type="PROSITE" id="PS00086">
    <property type="entry name" value="CYTOCHROME_P450"/>
    <property type="match status" value="1"/>
</dbReference>
<evidence type="ECO:0000256" key="4">
    <source>
        <dbReference type="ARBA" id="ARBA00022723"/>
    </source>
</evidence>
<evidence type="ECO:0000256" key="5">
    <source>
        <dbReference type="ARBA" id="ARBA00023002"/>
    </source>
</evidence>
<dbReference type="InterPro" id="IPR002974">
    <property type="entry name" value="Cyt_P450_E_CYP52_ascomycetes"/>
</dbReference>
<proteinExistence type="inferred from homology"/>
<evidence type="ECO:0000256" key="9">
    <source>
        <dbReference type="RuleBase" id="RU000461"/>
    </source>
</evidence>
<feature type="binding site" description="axial binding residue" evidence="8">
    <location>
        <position position="463"/>
    </location>
    <ligand>
        <name>heme</name>
        <dbReference type="ChEBI" id="CHEBI:30413"/>
    </ligand>
    <ligandPart>
        <name>Fe</name>
        <dbReference type="ChEBI" id="CHEBI:18248"/>
    </ligandPart>
</feature>
<keyword evidence="4 8" id="KW-0479">Metal-binding</keyword>
<dbReference type="GO" id="GO:0005506">
    <property type="term" value="F:iron ion binding"/>
    <property type="evidence" value="ECO:0007669"/>
    <property type="project" value="InterPro"/>
</dbReference>
<dbReference type="Pfam" id="PF00067">
    <property type="entry name" value="p450"/>
    <property type="match status" value="1"/>
</dbReference>
<dbReference type="InterPro" id="IPR047146">
    <property type="entry name" value="Cyt_P450_E_CYP52_fungi"/>
</dbReference>
<protein>
    <recommendedName>
        <fullName evidence="12">Cytochrome P450</fullName>
    </recommendedName>
</protein>
<keyword evidence="11" id="KW-1185">Reference proteome</keyword>
<keyword evidence="3 8" id="KW-0349">Heme</keyword>
<dbReference type="OrthoDB" id="1470350at2759"/>
<dbReference type="Proteomes" id="UP001056012">
    <property type="component" value="Chromosome 8"/>
</dbReference>